<feature type="non-terminal residue" evidence="1">
    <location>
        <position position="103"/>
    </location>
</feature>
<dbReference type="AlphaFoldDB" id="A0A0F8Y9R2"/>
<name>A0A0F8Y9R2_9ZZZZ</name>
<sequence>MAKLTLTYLDLYTEVSNFLGFTDATVAPTGTDLTVCKNLVERGIRQFLYPIDMRYQTPHRWSFIERYWSFSTIGTQWKYAMPGDFSELLTDFVHEKNEQLPTL</sequence>
<evidence type="ECO:0000313" key="1">
    <source>
        <dbReference type="EMBL" id="KKK78152.1"/>
    </source>
</evidence>
<reference evidence="1" key="1">
    <citation type="journal article" date="2015" name="Nature">
        <title>Complex archaea that bridge the gap between prokaryotes and eukaryotes.</title>
        <authorList>
            <person name="Spang A."/>
            <person name="Saw J.H."/>
            <person name="Jorgensen S.L."/>
            <person name="Zaremba-Niedzwiedzka K."/>
            <person name="Martijn J."/>
            <person name="Lind A.E."/>
            <person name="van Eijk R."/>
            <person name="Schleper C."/>
            <person name="Guy L."/>
            <person name="Ettema T.J."/>
        </authorList>
    </citation>
    <scope>NUCLEOTIDE SEQUENCE</scope>
</reference>
<protein>
    <submittedName>
        <fullName evidence="1">Uncharacterized protein</fullName>
    </submittedName>
</protein>
<dbReference type="EMBL" id="LAZR01054626">
    <property type="protein sequence ID" value="KKK78152.1"/>
    <property type="molecule type" value="Genomic_DNA"/>
</dbReference>
<comment type="caution">
    <text evidence="1">The sequence shown here is derived from an EMBL/GenBank/DDBJ whole genome shotgun (WGS) entry which is preliminary data.</text>
</comment>
<organism evidence="1">
    <name type="scientific">marine sediment metagenome</name>
    <dbReference type="NCBI Taxonomy" id="412755"/>
    <lineage>
        <taxon>unclassified sequences</taxon>
        <taxon>metagenomes</taxon>
        <taxon>ecological metagenomes</taxon>
    </lineage>
</organism>
<gene>
    <name evidence="1" type="ORF">LCGC14_2846450</name>
</gene>
<proteinExistence type="predicted"/>
<accession>A0A0F8Y9R2</accession>